<gene>
    <name evidence="1" type="ORF">MLD38_034221</name>
</gene>
<dbReference type="EMBL" id="CM042889">
    <property type="protein sequence ID" value="KAI4320776.1"/>
    <property type="molecule type" value="Genomic_DNA"/>
</dbReference>
<name>A0ACB9MD19_9MYRT</name>
<reference evidence="2" key="1">
    <citation type="journal article" date="2023" name="Front. Plant Sci.">
        <title>Chromosomal-level genome assembly of Melastoma candidum provides insights into trichome evolution.</title>
        <authorList>
            <person name="Zhong Y."/>
            <person name="Wu W."/>
            <person name="Sun C."/>
            <person name="Zou P."/>
            <person name="Liu Y."/>
            <person name="Dai S."/>
            <person name="Zhou R."/>
        </authorList>
    </citation>
    <scope>NUCLEOTIDE SEQUENCE [LARGE SCALE GENOMIC DNA]</scope>
</reference>
<sequence length="104" mass="11656">MLLRHWCSIDSLISNFIMSLQGSNEPGRDRRVHCSLNINTVTGSLAARRPNLQRRIVSIHYCAGKSLIVPDYGQLELRILAHLADCKSMLDAFKDGGDFLSRPC</sequence>
<comment type="caution">
    <text evidence="1">The sequence shown here is derived from an EMBL/GenBank/DDBJ whole genome shotgun (WGS) entry which is preliminary data.</text>
</comment>
<accession>A0ACB9MD19</accession>
<dbReference type="Proteomes" id="UP001057402">
    <property type="component" value="Chromosome 10"/>
</dbReference>
<proteinExistence type="predicted"/>
<protein>
    <submittedName>
        <fullName evidence="1">Uncharacterized protein</fullName>
    </submittedName>
</protein>
<keyword evidence="2" id="KW-1185">Reference proteome</keyword>
<evidence type="ECO:0000313" key="1">
    <source>
        <dbReference type="EMBL" id="KAI4320776.1"/>
    </source>
</evidence>
<evidence type="ECO:0000313" key="2">
    <source>
        <dbReference type="Proteomes" id="UP001057402"/>
    </source>
</evidence>
<organism evidence="1 2">
    <name type="scientific">Melastoma candidum</name>
    <dbReference type="NCBI Taxonomy" id="119954"/>
    <lineage>
        <taxon>Eukaryota</taxon>
        <taxon>Viridiplantae</taxon>
        <taxon>Streptophyta</taxon>
        <taxon>Embryophyta</taxon>
        <taxon>Tracheophyta</taxon>
        <taxon>Spermatophyta</taxon>
        <taxon>Magnoliopsida</taxon>
        <taxon>eudicotyledons</taxon>
        <taxon>Gunneridae</taxon>
        <taxon>Pentapetalae</taxon>
        <taxon>rosids</taxon>
        <taxon>malvids</taxon>
        <taxon>Myrtales</taxon>
        <taxon>Melastomataceae</taxon>
        <taxon>Melastomatoideae</taxon>
        <taxon>Melastomateae</taxon>
        <taxon>Melastoma</taxon>
    </lineage>
</organism>